<evidence type="ECO:0000256" key="3">
    <source>
        <dbReference type="ARBA" id="ARBA00022692"/>
    </source>
</evidence>
<protein>
    <recommendedName>
        <fullName evidence="7">RDD domain-containing protein</fullName>
    </recommendedName>
</protein>
<keyword evidence="3 6" id="KW-0812">Transmembrane</keyword>
<dbReference type="InterPro" id="IPR051791">
    <property type="entry name" value="Pra-immunoreactive"/>
</dbReference>
<evidence type="ECO:0000256" key="6">
    <source>
        <dbReference type="SAM" id="Phobius"/>
    </source>
</evidence>
<organism evidence="8 9">
    <name type="scientific">OM182 bacterium MED-G24</name>
    <dbReference type="NCBI Taxonomy" id="1986255"/>
    <lineage>
        <taxon>Bacteria</taxon>
        <taxon>Pseudomonadati</taxon>
        <taxon>Pseudomonadota</taxon>
        <taxon>Gammaproteobacteria</taxon>
        <taxon>OMG group</taxon>
        <taxon>OM182 clade</taxon>
    </lineage>
</organism>
<sequence>MICCWSRLVTAVFSRTGVTRSWCSSSMMTRTVNPMSEPVLAGPGRRLAALFIDLVLVVVVGFLIVLITGVVHDPEDYVNLGMTLVNGVLCAVGGYVLLNGGLLIWRGQTLGKVLLSIRIVALNGDPLPVWKHFVIRMPFFFLTYTGLTVIFLPLVFIDYLLVFRKDRRTLHDHMSGAMVVDNE</sequence>
<dbReference type="InterPro" id="IPR010432">
    <property type="entry name" value="RDD"/>
</dbReference>
<evidence type="ECO:0000259" key="7">
    <source>
        <dbReference type="Pfam" id="PF06271"/>
    </source>
</evidence>
<evidence type="ECO:0000256" key="4">
    <source>
        <dbReference type="ARBA" id="ARBA00022989"/>
    </source>
</evidence>
<proteinExistence type="predicted"/>
<dbReference type="Proteomes" id="UP000219327">
    <property type="component" value="Unassembled WGS sequence"/>
</dbReference>
<name>A0A2A5WLS1_9GAMM</name>
<evidence type="ECO:0000256" key="2">
    <source>
        <dbReference type="ARBA" id="ARBA00022475"/>
    </source>
</evidence>
<keyword evidence="5 6" id="KW-0472">Membrane</keyword>
<evidence type="ECO:0000313" key="9">
    <source>
        <dbReference type="Proteomes" id="UP000219327"/>
    </source>
</evidence>
<reference evidence="8 9" key="1">
    <citation type="submission" date="2017-08" db="EMBL/GenBank/DDBJ databases">
        <title>Fine stratification of microbial communities through a metagenomic profile of the photic zone.</title>
        <authorList>
            <person name="Haro-Moreno J.M."/>
            <person name="Lopez-Perez M."/>
            <person name="De La Torre J."/>
            <person name="Picazo A."/>
            <person name="Camacho A."/>
            <person name="Rodriguez-Valera F."/>
        </authorList>
    </citation>
    <scope>NUCLEOTIDE SEQUENCE [LARGE SCALE GENOMIC DNA]</scope>
    <source>
        <strain evidence="8">MED-G24</strain>
    </source>
</reference>
<evidence type="ECO:0000256" key="1">
    <source>
        <dbReference type="ARBA" id="ARBA00004651"/>
    </source>
</evidence>
<dbReference type="AlphaFoldDB" id="A0A2A5WLS1"/>
<feature type="transmembrane region" description="Helical" evidence="6">
    <location>
        <begin position="47"/>
        <end position="71"/>
    </location>
</feature>
<keyword evidence="2" id="KW-1003">Cell membrane</keyword>
<feature type="domain" description="RDD" evidence="7">
    <location>
        <begin position="40"/>
        <end position="175"/>
    </location>
</feature>
<dbReference type="EMBL" id="NTKD01000051">
    <property type="protein sequence ID" value="PDH37243.1"/>
    <property type="molecule type" value="Genomic_DNA"/>
</dbReference>
<keyword evidence="4 6" id="KW-1133">Transmembrane helix</keyword>
<dbReference type="GO" id="GO:0005886">
    <property type="term" value="C:plasma membrane"/>
    <property type="evidence" value="ECO:0007669"/>
    <property type="project" value="UniProtKB-SubCell"/>
</dbReference>
<feature type="transmembrane region" description="Helical" evidence="6">
    <location>
        <begin position="139"/>
        <end position="161"/>
    </location>
</feature>
<evidence type="ECO:0000313" key="8">
    <source>
        <dbReference type="EMBL" id="PDH37243.1"/>
    </source>
</evidence>
<comment type="caution">
    <text evidence="8">The sequence shown here is derived from an EMBL/GenBank/DDBJ whole genome shotgun (WGS) entry which is preliminary data.</text>
</comment>
<accession>A0A2A5WLS1</accession>
<comment type="subcellular location">
    <subcellularLocation>
        <location evidence="1">Cell membrane</location>
        <topology evidence="1">Multi-pass membrane protein</topology>
    </subcellularLocation>
</comment>
<gene>
    <name evidence="8" type="ORF">CNE99_08445</name>
</gene>
<dbReference type="PANTHER" id="PTHR36115">
    <property type="entry name" value="PROLINE-RICH ANTIGEN HOMOLOG-RELATED"/>
    <property type="match status" value="1"/>
</dbReference>
<feature type="transmembrane region" description="Helical" evidence="6">
    <location>
        <begin position="83"/>
        <end position="105"/>
    </location>
</feature>
<dbReference type="Pfam" id="PF06271">
    <property type="entry name" value="RDD"/>
    <property type="match status" value="1"/>
</dbReference>
<evidence type="ECO:0000256" key="5">
    <source>
        <dbReference type="ARBA" id="ARBA00023136"/>
    </source>
</evidence>